<dbReference type="PROSITE" id="PS51257">
    <property type="entry name" value="PROKAR_LIPOPROTEIN"/>
    <property type="match status" value="1"/>
</dbReference>
<sequence length="365" mass="39790">MKLNKLVMVALVALGAVACEKSDKGIDDQSPKSVTINLANVQAGSRSEGKPLTTNDQVVLTRFQVFFTDGTTLYLGKKANGDEADHYFATAQGNINPETFHFLPANVNKVIVVGNIDEIDVTSGETKVEVLEKELAIETQQEEQIEALSLYGEKGLTKQDTDGEGHALYTAEVEVAPRIARIEIANFTCNFAEAEADRQYKAFTIDHVALNNYYMKATLSTTDVEALANTEINSGSVEPFFEGLGNGWNNDKFTTPLGLTWDANTKAVGAAGEVLAYNFFPEVKPQIVVRMTGTKNEVNAQPAPTFLATLNLKDANNTPIAEFVAGTIYKINFVFNENDPDQTEKCIDVTVTPVNWSVVAVTPEF</sequence>
<keyword evidence="5" id="KW-1185">Reference proteome</keyword>
<reference evidence="2 4" key="2">
    <citation type="submission" date="2020-03" db="EMBL/GenBank/DDBJ databases">
        <title>Genomic Encyclopedia of Type Strains, Phase IV (KMG-IV): sequencing the most valuable type-strain genomes for metagenomic binning, comparative biology and taxonomic classification.</title>
        <authorList>
            <person name="Goeker M."/>
        </authorList>
    </citation>
    <scope>NUCLEOTIDE SEQUENCE [LARGE SCALE GENOMIC DNA]</scope>
    <source>
        <strain evidence="2 4">DSM 105722</strain>
    </source>
</reference>
<gene>
    <name evidence="3" type="ORF">F1644_13470</name>
    <name evidence="2" type="ORF">GGR15_003165</name>
</gene>
<evidence type="ECO:0008006" key="6">
    <source>
        <dbReference type="Google" id="ProtNLM"/>
    </source>
</evidence>
<evidence type="ECO:0000313" key="2">
    <source>
        <dbReference type="EMBL" id="NJC19531.1"/>
    </source>
</evidence>
<name>A0A7X5YGQ2_9BACT</name>
<dbReference type="AlphaFoldDB" id="A0A7X5YGQ2"/>
<feature type="chain" id="PRO_5030988563" description="Major fimbrial subunit protein N-terminal domain-containing protein" evidence="1">
    <location>
        <begin position="19"/>
        <end position="365"/>
    </location>
</feature>
<reference evidence="3 5" key="1">
    <citation type="submission" date="2019-09" db="EMBL/GenBank/DDBJ databases">
        <title>Butyricimonas paravirosa DSM 105722 (=214-4 = JCM 18677 = CCUG 65563).</title>
        <authorList>
            <person name="Le Roy T."/>
            <person name="Cani P.D."/>
        </authorList>
    </citation>
    <scope>NUCLEOTIDE SEQUENCE [LARGE SCALE GENOMIC DNA]</scope>
    <source>
        <strain evidence="3 5">DSM 105722</strain>
    </source>
</reference>
<proteinExistence type="predicted"/>
<dbReference type="Proteomes" id="UP000576368">
    <property type="component" value="Unassembled WGS sequence"/>
</dbReference>
<evidence type="ECO:0000256" key="1">
    <source>
        <dbReference type="SAM" id="SignalP"/>
    </source>
</evidence>
<dbReference type="Proteomes" id="UP001302374">
    <property type="component" value="Chromosome"/>
</dbReference>
<accession>A0A7X5YGQ2</accession>
<evidence type="ECO:0000313" key="5">
    <source>
        <dbReference type="Proteomes" id="UP001302374"/>
    </source>
</evidence>
<organism evidence="2 4">
    <name type="scientific">Butyricimonas paravirosa</name>
    <dbReference type="NCBI Taxonomy" id="1472417"/>
    <lineage>
        <taxon>Bacteria</taxon>
        <taxon>Pseudomonadati</taxon>
        <taxon>Bacteroidota</taxon>
        <taxon>Bacteroidia</taxon>
        <taxon>Bacteroidales</taxon>
        <taxon>Odoribacteraceae</taxon>
        <taxon>Butyricimonas</taxon>
    </lineage>
</organism>
<protein>
    <recommendedName>
        <fullName evidence="6">Major fimbrial subunit protein N-terminal domain-containing protein</fullName>
    </recommendedName>
</protein>
<dbReference type="EMBL" id="CP043839">
    <property type="protein sequence ID" value="WOF13213.1"/>
    <property type="molecule type" value="Genomic_DNA"/>
</dbReference>
<feature type="signal peptide" evidence="1">
    <location>
        <begin position="1"/>
        <end position="18"/>
    </location>
</feature>
<dbReference type="EMBL" id="JAATLI010000011">
    <property type="protein sequence ID" value="NJC19531.1"/>
    <property type="molecule type" value="Genomic_DNA"/>
</dbReference>
<dbReference type="GeneID" id="86892319"/>
<keyword evidence="1" id="KW-0732">Signal</keyword>
<dbReference type="RefSeq" id="WP_118303094.1">
    <property type="nucleotide sequence ID" value="NZ_BMPA01000001.1"/>
</dbReference>
<evidence type="ECO:0000313" key="4">
    <source>
        <dbReference type="Proteomes" id="UP000576368"/>
    </source>
</evidence>
<evidence type="ECO:0000313" key="3">
    <source>
        <dbReference type="EMBL" id="WOF13213.1"/>
    </source>
</evidence>